<dbReference type="SUPFAM" id="SSF103473">
    <property type="entry name" value="MFS general substrate transporter"/>
    <property type="match status" value="1"/>
</dbReference>
<dbReference type="InterPro" id="IPR011701">
    <property type="entry name" value="MFS"/>
</dbReference>
<feature type="transmembrane region" description="Helical" evidence="7">
    <location>
        <begin position="264"/>
        <end position="292"/>
    </location>
</feature>
<feature type="transmembrane region" description="Helical" evidence="7">
    <location>
        <begin position="336"/>
        <end position="356"/>
    </location>
</feature>
<dbReference type="PANTHER" id="PTHR42718:SF46">
    <property type="entry name" value="BLR6921 PROTEIN"/>
    <property type="match status" value="1"/>
</dbReference>
<feature type="transmembrane region" description="Helical" evidence="7">
    <location>
        <begin position="304"/>
        <end position="324"/>
    </location>
</feature>
<evidence type="ECO:0000256" key="3">
    <source>
        <dbReference type="ARBA" id="ARBA00022475"/>
    </source>
</evidence>
<comment type="subcellular location">
    <subcellularLocation>
        <location evidence="1">Cell membrane</location>
        <topology evidence="1">Multi-pass membrane protein</topology>
    </subcellularLocation>
</comment>
<dbReference type="InterPro" id="IPR036259">
    <property type="entry name" value="MFS_trans_sf"/>
</dbReference>
<feature type="transmembrane region" description="Helical" evidence="7">
    <location>
        <begin position="157"/>
        <end position="174"/>
    </location>
</feature>
<name>T0Y3W4_9ZZZZ</name>
<dbReference type="AlphaFoldDB" id="T0Y3W4"/>
<feature type="transmembrane region" description="Helical" evidence="7">
    <location>
        <begin position="404"/>
        <end position="424"/>
    </location>
</feature>
<protein>
    <submittedName>
        <fullName evidence="9">Major facilitator transporter</fullName>
    </submittedName>
</protein>
<accession>T0Y3W4</accession>
<feature type="transmembrane region" description="Helical" evidence="7">
    <location>
        <begin position="65"/>
        <end position="85"/>
    </location>
</feature>
<dbReference type="GO" id="GO:0005886">
    <property type="term" value="C:plasma membrane"/>
    <property type="evidence" value="ECO:0007669"/>
    <property type="project" value="UniProtKB-SubCell"/>
</dbReference>
<dbReference type="EMBL" id="AUZY01013118">
    <property type="protein sequence ID" value="EQD26577.1"/>
    <property type="molecule type" value="Genomic_DNA"/>
</dbReference>
<feature type="transmembrane region" description="Helical" evidence="7">
    <location>
        <begin position="91"/>
        <end position="116"/>
    </location>
</feature>
<feature type="transmembrane region" description="Helical" evidence="7">
    <location>
        <begin position="128"/>
        <end position="151"/>
    </location>
</feature>
<comment type="caution">
    <text evidence="9">The sequence shown here is derived from an EMBL/GenBank/DDBJ whole genome shotgun (WGS) entry which is preliminary data.</text>
</comment>
<dbReference type="Gene3D" id="1.20.1250.20">
    <property type="entry name" value="MFS general substrate transporter like domains"/>
    <property type="match status" value="2"/>
</dbReference>
<dbReference type="PANTHER" id="PTHR42718">
    <property type="entry name" value="MAJOR FACILITATOR SUPERFAMILY MULTIDRUG TRANSPORTER MFSC"/>
    <property type="match status" value="1"/>
</dbReference>
<organism evidence="9">
    <name type="scientific">mine drainage metagenome</name>
    <dbReference type="NCBI Taxonomy" id="410659"/>
    <lineage>
        <taxon>unclassified sequences</taxon>
        <taxon>metagenomes</taxon>
        <taxon>ecological metagenomes</taxon>
    </lineage>
</organism>
<feature type="transmembrane region" description="Helical" evidence="7">
    <location>
        <begin position="444"/>
        <end position="465"/>
    </location>
</feature>
<sequence length="475" mass="50443">MLMATIDSSIVLISLPAIFRGIQLNPLTPSNSGYLLWLLMSYMVVTAVLVVTFGRIGDMYGRVKMYNMGFAIFTAGSLGASLVYFHGQAAALTLIVMRIVQGVGGAMLMANSAAIITDAFPQNERGMALGINSVAAIAGSFIGLVSGGLLAAVDWHLIFYVSVPIGLLGTVWAYKRLREIGKVEGARIDWIGNTFFALGLIAILVGITYALQPYGSHSMGWLNPYVLTALIGGVILLIAFVVFETRVTQPMLDVRLFLIRAFAAGNLAGLLASIGRGGLMFMLVIWLQAIWLPLHGYRFASTPLWAGIYMLPLTAGFLIAGPVSGWLSDHFGARPFATGGMLAAAALFGLFMLLPADFNYDWFALLLLGNGLAMGLFAAPNTAGIMNAVPSNQRGAASGIRSTFQNSGMTLSIGLFFTIMVIGMSRKLPTALKQGLVAHGISAAQAAAISRLPPVSVLFAAFLGYNPVKTLLRST</sequence>
<dbReference type="Pfam" id="PF07690">
    <property type="entry name" value="MFS_1"/>
    <property type="match status" value="2"/>
</dbReference>
<evidence type="ECO:0000256" key="4">
    <source>
        <dbReference type="ARBA" id="ARBA00022692"/>
    </source>
</evidence>
<keyword evidence="6 7" id="KW-0472">Membrane</keyword>
<keyword evidence="3" id="KW-1003">Cell membrane</keyword>
<evidence type="ECO:0000256" key="2">
    <source>
        <dbReference type="ARBA" id="ARBA00022448"/>
    </source>
</evidence>
<dbReference type="GO" id="GO:0022857">
    <property type="term" value="F:transmembrane transporter activity"/>
    <property type="evidence" value="ECO:0007669"/>
    <property type="project" value="InterPro"/>
</dbReference>
<proteinExistence type="predicted"/>
<evidence type="ECO:0000256" key="7">
    <source>
        <dbReference type="SAM" id="Phobius"/>
    </source>
</evidence>
<feature type="transmembrane region" description="Helical" evidence="7">
    <location>
        <begin position="224"/>
        <end position="243"/>
    </location>
</feature>
<evidence type="ECO:0000256" key="6">
    <source>
        <dbReference type="ARBA" id="ARBA00023136"/>
    </source>
</evidence>
<gene>
    <name evidence="9" type="ORF">B1B_19532</name>
</gene>
<keyword evidence="2" id="KW-0813">Transport</keyword>
<evidence type="ECO:0000259" key="8">
    <source>
        <dbReference type="PROSITE" id="PS50850"/>
    </source>
</evidence>
<dbReference type="PROSITE" id="PS50850">
    <property type="entry name" value="MFS"/>
    <property type="match status" value="1"/>
</dbReference>
<feature type="domain" description="Major facilitator superfamily (MFS) profile" evidence="8">
    <location>
        <begin position="1"/>
        <end position="475"/>
    </location>
</feature>
<feature type="transmembrane region" description="Helical" evidence="7">
    <location>
        <begin position="362"/>
        <end position="383"/>
    </location>
</feature>
<keyword evidence="4 7" id="KW-0812">Transmembrane</keyword>
<keyword evidence="5 7" id="KW-1133">Transmembrane helix</keyword>
<evidence type="ECO:0000313" key="9">
    <source>
        <dbReference type="EMBL" id="EQD26577.1"/>
    </source>
</evidence>
<reference evidence="9" key="1">
    <citation type="submission" date="2013-08" db="EMBL/GenBank/DDBJ databases">
        <authorList>
            <person name="Mendez C."/>
            <person name="Richter M."/>
            <person name="Ferrer M."/>
            <person name="Sanchez J."/>
        </authorList>
    </citation>
    <scope>NUCLEOTIDE SEQUENCE</scope>
</reference>
<feature type="transmembrane region" description="Helical" evidence="7">
    <location>
        <begin position="195"/>
        <end position="212"/>
    </location>
</feature>
<evidence type="ECO:0000256" key="5">
    <source>
        <dbReference type="ARBA" id="ARBA00022989"/>
    </source>
</evidence>
<reference evidence="9" key="2">
    <citation type="journal article" date="2014" name="ISME J.">
        <title>Microbial stratification in low pH oxic and suboxic macroscopic growths along an acid mine drainage.</title>
        <authorList>
            <person name="Mendez-Garcia C."/>
            <person name="Mesa V."/>
            <person name="Sprenger R.R."/>
            <person name="Richter M."/>
            <person name="Diez M.S."/>
            <person name="Solano J."/>
            <person name="Bargiela R."/>
            <person name="Golyshina O.V."/>
            <person name="Manteca A."/>
            <person name="Ramos J.L."/>
            <person name="Gallego J.R."/>
            <person name="Llorente I."/>
            <person name="Martins Dos Santos V.A."/>
            <person name="Jensen O.N."/>
            <person name="Pelaez A.I."/>
            <person name="Sanchez J."/>
            <person name="Ferrer M."/>
        </authorList>
    </citation>
    <scope>NUCLEOTIDE SEQUENCE</scope>
</reference>
<feature type="non-terminal residue" evidence="9">
    <location>
        <position position="475"/>
    </location>
</feature>
<dbReference type="CDD" id="cd17321">
    <property type="entry name" value="MFS_MMR_MDR_like"/>
    <property type="match status" value="1"/>
</dbReference>
<dbReference type="InterPro" id="IPR020846">
    <property type="entry name" value="MFS_dom"/>
</dbReference>
<feature type="transmembrane region" description="Helical" evidence="7">
    <location>
        <begin position="34"/>
        <end position="53"/>
    </location>
</feature>
<evidence type="ECO:0000256" key="1">
    <source>
        <dbReference type="ARBA" id="ARBA00004651"/>
    </source>
</evidence>